<reference evidence="1" key="1">
    <citation type="submission" date="2022-09" db="EMBL/GenBank/DDBJ databases">
        <title>Interaction between co-microsymbionts with complementary sets of symbiotic genes in legume-rhizobium systems.</title>
        <authorList>
            <person name="Safronova V."/>
            <person name="Sazanova A."/>
            <person name="Afonin A."/>
            <person name="Chirak E."/>
        </authorList>
    </citation>
    <scope>NUCLEOTIDE SEQUENCE</scope>
    <source>
        <strain evidence="1">A18/3m</strain>
    </source>
</reference>
<accession>A0ACD4D234</accession>
<evidence type="ECO:0000313" key="1">
    <source>
        <dbReference type="EMBL" id="UXN59977.1"/>
    </source>
</evidence>
<dbReference type="EMBL" id="CP104973">
    <property type="protein sequence ID" value="UXN59977.1"/>
    <property type="molecule type" value="Genomic_DNA"/>
</dbReference>
<evidence type="ECO:0000313" key="2">
    <source>
        <dbReference type="Proteomes" id="UP001061991"/>
    </source>
</evidence>
<organism evidence="1 2">
    <name type="scientific">Phyllobacterium zundukense</name>
    <dbReference type="NCBI Taxonomy" id="1867719"/>
    <lineage>
        <taxon>Bacteria</taxon>
        <taxon>Pseudomonadati</taxon>
        <taxon>Pseudomonadota</taxon>
        <taxon>Alphaproteobacteria</taxon>
        <taxon>Hyphomicrobiales</taxon>
        <taxon>Phyllobacteriaceae</taxon>
        <taxon>Phyllobacterium</taxon>
    </lineage>
</organism>
<gene>
    <name evidence="1" type="ORF">N8E88_26055</name>
</gene>
<dbReference type="Proteomes" id="UP001061991">
    <property type="component" value="Chromosome"/>
</dbReference>
<protein>
    <submittedName>
        <fullName evidence="1">DUF2971 domain-containing protein</fullName>
    </submittedName>
</protein>
<sequence>MNWDATLSNVPRGWTNNRIHFFKYMSESTAKAVLRNQTLRWSTAATLNDPFEMQLNVTIEGIDVDKVKKRALEKIWELYSSDQQVPIGNQLGVALEFMRINYPGMSKRELLTRMSGAIDESFDVIRRNTPRNQSDVMEALLPIKILSLTVAPDISLMWSHYSNSHRGVVMRFRSISAFDSPFGMAKPIVYTDVRPSFFTESYLINSLAGLESINNREMTDAIIYTKMSDWTYEKEWRISSGHGRNKAAPFEDIRFGINELDGIIYGIQMSDGDKAEILDLSADYPNIELMQAIPIQARGKVGIQNI</sequence>
<proteinExistence type="predicted"/>
<name>A0ACD4D234_9HYPH</name>
<keyword evidence="2" id="KW-1185">Reference proteome</keyword>